<name>A0A0A8Y5W5_ARUDO</name>
<reference evidence="1" key="1">
    <citation type="submission" date="2014-09" db="EMBL/GenBank/DDBJ databases">
        <authorList>
            <person name="Magalhaes I.L.F."/>
            <person name="Oliveira U."/>
            <person name="Santos F.R."/>
            <person name="Vidigal T.H.D.A."/>
            <person name="Brescovit A.D."/>
            <person name="Santos A.J."/>
        </authorList>
    </citation>
    <scope>NUCLEOTIDE SEQUENCE</scope>
    <source>
        <tissue evidence="1">Shoot tissue taken approximately 20 cm above the soil surface</tissue>
    </source>
</reference>
<sequence length="23" mass="2723">MLRRICLEVAQNFHHSILPPANY</sequence>
<reference evidence="1" key="2">
    <citation type="journal article" date="2015" name="Data Brief">
        <title>Shoot transcriptome of the giant reed, Arundo donax.</title>
        <authorList>
            <person name="Barrero R.A."/>
            <person name="Guerrero F.D."/>
            <person name="Moolhuijzen P."/>
            <person name="Goolsby J.A."/>
            <person name="Tidwell J."/>
            <person name="Bellgard S.E."/>
            <person name="Bellgard M.I."/>
        </authorList>
    </citation>
    <scope>NUCLEOTIDE SEQUENCE</scope>
    <source>
        <tissue evidence="1">Shoot tissue taken approximately 20 cm above the soil surface</tissue>
    </source>
</reference>
<proteinExistence type="predicted"/>
<dbReference type="AlphaFoldDB" id="A0A0A8Y5W5"/>
<organism evidence="1">
    <name type="scientific">Arundo donax</name>
    <name type="common">Giant reed</name>
    <name type="synonym">Donax arundinaceus</name>
    <dbReference type="NCBI Taxonomy" id="35708"/>
    <lineage>
        <taxon>Eukaryota</taxon>
        <taxon>Viridiplantae</taxon>
        <taxon>Streptophyta</taxon>
        <taxon>Embryophyta</taxon>
        <taxon>Tracheophyta</taxon>
        <taxon>Spermatophyta</taxon>
        <taxon>Magnoliopsida</taxon>
        <taxon>Liliopsida</taxon>
        <taxon>Poales</taxon>
        <taxon>Poaceae</taxon>
        <taxon>PACMAD clade</taxon>
        <taxon>Arundinoideae</taxon>
        <taxon>Arundineae</taxon>
        <taxon>Arundo</taxon>
    </lineage>
</organism>
<evidence type="ECO:0000313" key="1">
    <source>
        <dbReference type="EMBL" id="JAD21384.1"/>
    </source>
</evidence>
<protein>
    <submittedName>
        <fullName evidence="1">Uncharacterized protein</fullName>
    </submittedName>
</protein>
<dbReference type="EMBL" id="GBRH01276511">
    <property type="protein sequence ID" value="JAD21384.1"/>
    <property type="molecule type" value="Transcribed_RNA"/>
</dbReference>
<accession>A0A0A8Y5W5</accession>